<reference evidence="1" key="1">
    <citation type="submission" date="2020-03" db="EMBL/GenBank/DDBJ databases">
        <authorList>
            <person name="Weist P."/>
        </authorList>
    </citation>
    <scope>NUCLEOTIDE SEQUENCE</scope>
</reference>
<keyword evidence="2" id="KW-1185">Reference proteome</keyword>
<evidence type="ECO:0000313" key="2">
    <source>
        <dbReference type="Proteomes" id="UP001153269"/>
    </source>
</evidence>
<accession>A0A9N7TX65</accession>
<dbReference type="AlphaFoldDB" id="A0A9N7TX65"/>
<name>A0A9N7TX65_PLEPL</name>
<dbReference type="Proteomes" id="UP001153269">
    <property type="component" value="Unassembled WGS sequence"/>
</dbReference>
<organism evidence="1 2">
    <name type="scientific">Pleuronectes platessa</name>
    <name type="common">European plaice</name>
    <dbReference type="NCBI Taxonomy" id="8262"/>
    <lineage>
        <taxon>Eukaryota</taxon>
        <taxon>Metazoa</taxon>
        <taxon>Chordata</taxon>
        <taxon>Craniata</taxon>
        <taxon>Vertebrata</taxon>
        <taxon>Euteleostomi</taxon>
        <taxon>Actinopterygii</taxon>
        <taxon>Neopterygii</taxon>
        <taxon>Teleostei</taxon>
        <taxon>Neoteleostei</taxon>
        <taxon>Acanthomorphata</taxon>
        <taxon>Carangaria</taxon>
        <taxon>Pleuronectiformes</taxon>
        <taxon>Pleuronectoidei</taxon>
        <taxon>Pleuronectidae</taxon>
        <taxon>Pleuronectes</taxon>
    </lineage>
</organism>
<dbReference type="EMBL" id="CADEAL010000467">
    <property type="protein sequence ID" value="CAB1420594.1"/>
    <property type="molecule type" value="Genomic_DNA"/>
</dbReference>
<gene>
    <name evidence="1" type="ORF">PLEPLA_LOCUS8469</name>
</gene>
<sequence length="77" mass="8613">MAPVANYLPHEIWVSICRPEDHPLRLAPASPSREMHRCLGACPSPSSCFRPKPYYLSLILQTDLPGEPEVGRDKRTG</sequence>
<feature type="non-terminal residue" evidence="1">
    <location>
        <position position="1"/>
    </location>
</feature>
<comment type="caution">
    <text evidence="1">The sequence shown here is derived from an EMBL/GenBank/DDBJ whole genome shotgun (WGS) entry which is preliminary data.</text>
</comment>
<proteinExistence type="predicted"/>
<protein>
    <submittedName>
        <fullName evidence="1">Uncharacterized protein</fullName>
    </submittedName>
</protein>
<evidence type="ECO:0000313" key="1">
    <source>
        <dbReference type="EMBL" id="CAB1420594.1"/>
    </source>
</evidence>